<proteinExistence type="predicted"/>
<dbReference type="RefSeq" id="WP_090696220.1">
    <property type="nucleotide sequence ID" value="NZ_FOSP01000001.1"/>
</dbReference>
<dbReference type="Gene3D" id="3.30.1880.10">
    <property type="entry name" value="protein ne1242 domain like"/>
    <property type="match status" value="1"/>
</dbReference>
<accession>A0A1I3WYX1</accession>
<protein>
    <submittedName>
        <fullName evidence="1">Uncharacterized protein</fullName>
    </submittedName>
</protein>
<keyword evidence="2" id="KW-1185">Reference proteome</keyword>
<dbReference type="OrthoDB" id="8548842at2"/>
<dbReference type="InterPro" id="IPR023199">
    <property type="entry name" value="GriE/MELC1_sf"/>
</dbReference>
<sequence length="71" mass="8515">MAHHKEIFEDCEIEIKEDTNLLINGKEIDYEHDRDINKWSSRYLPYTRYDSLLEMARAIAQHTVEFSNAKE</sequence>
<organism evidence="1 2">
    <name type="scientific">Nitrosomonas aestuarii</name>
    <dbReference type="NCBI Taxonomy" id="52441"/>
    <lineage>
        <taxon>Bacteria</taxon>
        <taxon>Pseudomonadati</taxon>
        <taxon>Pseudomonadota</taxon>
        <taxon>Betaproteobacteria</taxon>
        <taxon>Nitrosomonadales</taxon>
        <taxon>Nitrosomonadaceae</taxon>
        <taxon>Nitrosomonas</taxon>
    </lineage>
</organism>
<dbReference type="STRING" id="52441.SAMN05216302_100117"/>
<name>A0A1I3WYX1_9PROT</name>
<reference evidence="2" key="1">
    <citation type="submission" date="2016-10" db="EMBL/GenBank/DDBJ databases">
        <authorList>
            <person name="Varghese N."/>
            <person name="Submissions S."/>
        </authorList>
    </citation>
    <scope>NUCLEOTIDE SEQUENCE [LARGE SCALE GENOMIC DNA]</scope>
    <source>
        <strain evidence="2">Nm69</strain>
    </source>
</reference>
<gene>
    <name evidence="1" type="ORF">SAMN05216302_100117</name>
</gene>
<dbReference type="EMBL" id="FOSP01000001">
    <property type="protein sequence ID" value="SFK12067.1"/>
    <property type="molecule type" value="Genomic_DNA"/>
</dbReference>
<evidence type="ECO:0000313" key="2">
    <source>
        <dbReference type="Proteomes" id="UP000199533"/>
    </source>
</evidence>
<dbReference type="AlphaFoldDB" id="A0A1I3WYX1"/>
<dbReference type="Proteomes" id="UP000199533">
    <property type="component" value="Unassembled WGS sequence"/>
</dbReference>
<evidence type="ECO:0000313" key="1">
    <source>
        <dbReference type="EMBL" id="SFK12067.1"/>
    </source>
</evidence>